<accession>A0ABT0HSM2</accession>
<organism evidence="4 5">
    <name type="scientific">Spirosoma liriopis</name>
    <dbReference type="NCBI Taxonomy" id="2937440"/>
    <lineage>
        <taxon>Bacteria</taxon>
        <taxon>Pseudomonadati</taxon>
        <taxon>Bacteroidota</taxon>
        <taxon>Cytophagia</taxon>
        <taxon>Cytophagales</taxon>
        <taxon>Cytophagaceae</taxon>
        <taxon>Spirosoma</taxon>
    </lineage>
</organism>
<comment type="catalytic activity">
    <reaction evidence="1">
        <text>AMP + H2O = D-ribose 5-phosphate + adenine</text>
        <dbReference type="Rhea" id="RHEA:20129"/>
        <dbReference type="ChEBI" id="CHEBI:15377"/>
        <dbReference type="ChEBI" id="CHEBI:16708"/>
        <dbReference type="ChEBI" id="CHEBI:78346"/>
        <dbReference type="ChEBI" id="CHEBI:456215"/>
        <dbReference type="EC" id="3.2.2.4"/>
    </reaction>
</comment>
<dbReference type="Gene3D" id="3.40.50.450">
    <property type="match status" value="1"/>
</dbReference>
<dbReference type="PANTHER" id="PTHR31223">
    <property type="entry name" value="LOG FAMILY PROTEIN YJL055W"/>
    <property type="match status" value="1"/>
</dbReference>
<dbReference type="Proteomes" id="UP001202180">
    <property type="component" value="Unassembled WGS sequence"/>
</dbReference>
<dbReference type="PANTHER" id="PTHR31223:SF70">
    <property type="entry name" value="LOG FAMILY PROTEIN YJL055W"/>
    <property type="match status" value="1"/>
</dbReference>
<keyword evidence="3" id="KW-0203">Cytokinin biosynthesis</keyword>
<protein>
    <recommendedName>
        <fullName evidence="3">Cytokinin riboside 5'-monophosphate phosphoribohydrolase</fullName>
        <ecNumber evidence="3">3.2.2.n1</ecNumber>
    </recommendedName>
</protein>
<keyword evidence="3" id="KW-0378">Hydrolase</keyword>
<proteinExistence type="inferred from homology"/>
<dbReference type="RefSeq" id="WP_248479883.1">
    <property type="nucleotide sequence ID" value="NZ_JALPRF010000006.1"/>
</dbReference>
<keyword evidence="5" id="KW-1185">Reference proteome</keyword>
<evidence type="ECO:0000256" key="1">
    <source>
        <dbReference type="ARBA" id="ARBA00000274"/>
    </source>
</evidence>
<comment type="similarity">
    <text evidence="2 3">Belongs to the LOG family.</text>
</comment>
<dbReference type="SUPFAM" id="SSF102405">
    <property type="entry name" value="MCP/YpsA-like"/>
    <property type="match status" value="1"/>
</dbReference>
<name>A0ABT0HSM2_9BACT</name>
<dbReference type="InterPro" id="IPR005269">
    <property type="entry name" value="LOG"/>
</dbReference>
<evidence type="ECO:0000256" key="3">
    <source>
        <dbReference type="RuleBase" id="RU363015"/>
    </source>
</evidence>
<evidence type="ECO:0000313" key="5">
    <source>
        <dbReference type="Proteomes" id="UP001202180"/>
    </source>
</evidence>
<evidence type="ECO:0000313" key="4">
    <source>
        <dbReference type="EMBL" id="MCK8495179.1"/>
    </source>
</evidence>
<dbReference type="EC" id="3.2.2.n1" evidence="3"/>
<dbReference type="InterPro" id="IPR031100">
    <property type="entry name" value="LOG_fam"/>
</dbReference>
<reference evidence="4 5" key="1">
    <citation type="submission" date="2022-04" db="EMBL/GenBank/DDBJ databases">
        <title>Spirosoma sp. strain RP8 genome sequencing and assembly.</title>
        <authorList>
            <person name="Jung Y."/>
        </authorList>
    </citation>
    <scope>NUCLEOTIDE SEQUENCE [LARGE SCALE GENOMIC DNA]</scope>
    <source>
        <strain evidence="4 5">RP8</strain>
    </source>
</reference>
<evidence type="ECO:0000256" key="2">
    <source>
        <dbReference type="ARBA" id="ARBA00006763"/>
    </source>
</evidence>
<sequence length="193" mass="21194">MKKVTVFCGSSPGNDPLLMESAYQLGQQLADRRIDLIYGGAKVGLMGAVADGALSNGGRVVGVLPDFLRTKEIAHEGLTELIQVESMHQRKLKMHELSDGVIALPGGYGTLEEYFEMLTWGQLGLHKKPMGLLNINGFYNGLLMLADTMVSSGLLRPENRKMMLVAETIDSLLEQMLTYEPPLVGKWMTPQKV</sequence>
<dbReference type="EMBL" id="JALPRF010000006">
    <property type="protein sequence ID" value="MCK8495179.1"/>
    <property type="molecule type" value="Genomic_DNA"/>
</dbReference>
<dbReference type="Pfam" id="PF03641">
    <property type="entry name" value="Lysine_decarbox"/>
    <property type="match status" value="1"/>
</dbReference>
<comment type="caution">
    <text evidence="4">The sequence shown here is derived from an EMBL/GenBank/DDBJ whole genome shotgun (WGS) entry which is preliminary data.</text>
</comment>
<dbReference type="NCBIfam" id="TIGR00730">
    <property type="entry name" value="Rossman fold protein, TIGR00730 family"/>
    <property type="match status" value="1"/>
</dbReference>
<gene>
    <name evidence="4" type="ORF">M0L20_25125</name>
</gene>